<proteinExistence type="predicted"/>
<dbReference type="CDD" id="cd07033">
    <property type="entry name" value="TPP_PYR_DXS_TK_like"/>
    <property type="match status" value="1"/>
</dbReference>
<dbReference type="EMBL" id="JAWJUL010000044">
    <property type="protein sequence ID" value="MDV3440368.1"/>
    <property type="molecule type" value="Genomic_DNA"/>
</dbReference>
<dbReference type="InterPro" id="IPR005475">
    <property type="entry name" value="Transketolase-like_Pyr-bd"/>
</dbReference>
<accession>A0ABU3XR21</accession>
<keyword evidence="1" id="KW-0786">Thiamine pyrophosphate</keyword>
<sequence length="323" mass="35673">MSDLQPQPKPRAMRDTLLTSILEAMENDDVFFVTADFGSPILDHIRERYPHRFVNVGIAEQNLINVSAGLALEGFKVFAYAIAPFITMRCFEQIRVNLALLSTARPLNVTLIGVGAGYSYVVSGPTHQCYEDITLMRSMPNMQVFSPADQVTSGLLAKECLERPGIKYLRLDAQVLPVIYGQMPPDFSQGFHAHGETGALCLISTGYMTQTALHVADDLAEQGININVIDLFDLSLFDSEALIALLQESPGILSLEEGFQGAGGLDALLFNLLSKRLPGKPFLNIGVEPRYRFELGDRQTLHEQVGIGHQAVIQKVRDFYQSL</sequence>
<dbReference type="Gene3D" id="3.40.50.970">
    <property type="match status" value="1"/>
</dbReference>
<evidence type="ECO:0000256" key="1">
    <source>
        <dbReference type="ARBA" id="ARBA00023052"/>
    </source>
</evidence>
<reference evidence="3 4" key="1">
    <citation type="submission" date="2023-10" db="EMBL/GenBank/DDBJ databases">
        <title>Pseudomonas otitidis isolated from a paediatric patient with cystic fibrosis in Chile.</title>
        <authorList>
            <person name="Amsteins-Romero L."/>
            <person name="Opazo-Capurro A."/>
            <person name="Matus-Kohler M."/>
            <person name="Gonzalez-Rocha G."/>
        </authorList>
    </citation>
    <scope>NUCLEOTIDE SEQUENCE [LARGE SCALE GENOMIC DNA]</scope>
    <source>
        <strain evidence="3 4">P-714</strain>
    </source>
</reference>
<evidence type="ECO:0000313" key="4">
    <source>
        <dbReference type="Proteomes" id="UP001273935"/>
    </source>
</evidence>
<keyword evidence="4" id="KW-1185">Reference proteome</keyword>
<dbReference type="InterPro" id="IPR033248">
    <property type="entry name" value="Transketolase_C"/>
</dbReference>
<dbReference type="RefSeq" id="WP_309041531.1">
    <property type="nucleotide sequence ID" value="NZ_CP133395.1"/>
</dbReference>
<protein>
    <submittedName>
        <fullName evidence="3">Transketolase C-terminal domain-containing protein</fullName>
    </submittedName>
</protein>
<dbReference type="Proteomes" id="UP001273935">
    <property type="component" value="Unassembled WGS sequence"/>
</dbReference>
<comment type="caution">
    <text evidence="3">The sequence shown here is derived from an EMBL/GenBank/DDBJ whole genome shotgun (WGS) entry which is preliminary data.</text>
</comment>
<feature type="domain" description="Transketolase-like pyrimidine-binding" evidence="2">
    <location>
        <begin position="11"/>
        <end position="178"/>
    </location>
</feature>
<gene>
    <name evidence="3" type="ORF">R0G64_13110</name>
</gene>
<name>A0ABU3XR21_9GAMM</name>
<dbReference type="Gene3D" id="3.40.50.920">
    <property type="match status" value="1"/>
</dbReference>
<dbReference type="SUPFAM" id="SSF52518">
    <property type="entry name" value="Thiamin diphosphate-binding fold (THDP-binding)"/>
    <property type="match status" value="1"/>
</dbReference>
<dbReference type="PANTHER" id="PTHR43825:SF5">
    <property type="entry name" value="HYPOTHETICAL TRANSKETOLASE FAMILY PROTEIN"/>
    <property type="match status" value="1"/>
</dbReference>
<dbReference type="Pfam" id="PF02779">
    <property type="entry name" value="Transket_pyr"/>
    <property type="match status" value="1"/>
</dbReference>
<dbReference type="InterPro" id="IPR029061">
    <property type="entry name" value="THDP-binding"/>
</dbReference>
<dbReference type="SUPFAM" id="SSF52922">
    <property type="entry name" value="TK C-terminal domain-like"/>
    <property type="match status" value="1"/>
</dbReference>
<evidence type="ECO:0000313" key="3">
    <source>
        <dbReference type="EMBL" id="MDV3440368.1"/>
    </source>
</evidence>
<dbReference type="SMART" id="SM00861">
    <property type="entry name" value="Transket_pyr"/>
    <property type="match status" value="1"/>
</dbReference>
<evidence type="ECO:0000259" key="2">
    <source>
        <dbReference type="SMART" id="SM00861"/>
    </source>
</evidence>
<dbReference type="InterPro" id="IPR051157">
    <property type="entry name" value="PDH/Transketolase"/>
</dbReference>
<dbReference type="PANTHER" id="PTHR43825">
    <property type="entry name" value="PYRUVATE DEHYDROGENASE E1 COMPONENT"/>
    <property type="match status" value="1"/>
</dbReference>
<organism evidence="3 4">
    <name type="scientific">Metapseudomonas otitidis</name>
    <dbReference type="NCBI Taxonomy" id="319939"/>
    <lineage>
        <taxon>Bacteria</taxon>
        <taxon>Pseudomonadati</taxon>
        <taxon>Pseudomonadota</taxon>
        <taxon>Gammaproteobacteria</taxon>
        <taxon>Pseudomonadales</taxon>
        <taxon>Pseudomonadaceae</taxon>
        <taxon>Metapseudomonas</taxon>
    </lineage>
</organism>
<dbReference type="Pfam" id="PF02780">
    <property type="entry name" value="Transketolase_C"/>
    <property type="match status" value="1"/>
</dbReference>
<dbReference type="InterPro" id="IPR009014">
    <property type="entry name" value="Transketo_C/PFOR_II"/>
</dbReference>